<dbReference type="RefSeq" id="WP_006729276.1">
    <property type="nucleotide sequence ID" value="NZ_JAMLDU010000009.1"/>
</dbReference>
<gene>
    <name evidence="1" type="ORF">G6Z83_00095</name>
</gene>
<dbReference type="EMBL" id="CP049228">
    <property type="protein sequence ID" value="QIH23234.1"/>
    <property type="molecule type" value="Genomic_DNA"/>
</dbReference>
<reference evidence="1 2" key="1">
    <citation type="submission" date="2020-02" db="EMBL/GenBank/DDBJ databases">
        <title>Complete genome sequences of six Lactobacillus iners strains isolated from the human vagina.</title>
        <authorList>
            <person name="France M.T."/>
            <person name="Rutt L."/>
            <person name="Narina S."/>
            <person name="Arbaugh S."/>
            <person name="Humphrys M.S."/>
            <person name="Ma B."/>
            <person name="Hayward M.R."/>
            <person name="Relman D."/>
            <person name="Kwon D.S."/>
            <person name="Ravel J."/>
        </authorList>
    </citation>
    <scope>NUCLEOTIDE SEQUENCE [LARGE SCALE GENOMIC DNA]</scope>
    <source>
        <strain evidence="1 2">C0210C1</strain>
    </source>
</reference>
<evidence type="ECO:0000313" key="2">
    <source>
        <dbReference type="Proteomes" id="UP000501676"/>
    </source>
</evidence>
<proteinExistence type="predicted"/>
<accession>A0A6G7B7U5</accession>
<name>A0A6G7B7U5_9LACO</name>
<sequence>MAFKEAYEFCKFTGLQEQNFLTKLYNNWLFSNKALKRLANLSEQKRGNIGFSVKESMSIIFAIVGKYCGINKETITLEDIMLDIFKIGGDTDSIGAIVFCIIGPSFLLYPKKDNLKILLDQNRKLYSKIDTTYLKYLALNKVLLPSFKTN</sequence>
<dbReference type="AlphaFoldDB" id="A0A6G7B7U5"/>
<organism evidence="1 2">
    <name type="scientific">Lactobacillus iners</name>
    <dbReference type="NCBI Taxonomy" id="147802"/>
    <lineage>
        <taxon>Bacteria</taxon>
        <taxon>Bacillati</taxon>
        <taxon>Bacillota</taxon>
        <taxon>Bacilli</taxon>
        <taxon>Lactobacillales</taxon>
        <taxon>Lactobacillaceae</taxon>
        <taxon>Lactobacillus</taxon>
    </lineage>
</organism>
<evidence type="ECO:0008006" key="3">
    <source>
        <dbReference type="Google" id="ProtNLM"/>
    </source>
</evidence>
<protein>
    <recommendedName>
        <fullName evidence="3">ADP-ribosylglycohydrolase family protein</fullName>
    </recommendedName>
</protein>
<dbReference type="Proteomes" id="UP000501676">
    <property type="component" value="Chromosome"/>
</dbReference>
<evidence type="ECO:0000313" key="1">
    <source>
        <dbReference type="EMBL" id="QIH23234.1"/>
    </source>
</evidence>